<dbReference type="GO" id="GO:0000793">
    <property type="term" value="C:condensed chromosome"/>
    <property type="evidence" value="ECO:0007669"/>
    <property type="project" value="TreeGrafter"/>
</dbReference>
<sequence length="142" mass="16248">MNQVRKILHEHLTVKKLCTRWIPHNLTEAQKLHGVNWCREMIAGGDSNTVDNIVTGDESWIYWYDLETKKKKQSAQWVFAFEELPTKIFGVIAATVNTIGENFKCIASTALEIELCDRRMDRQTDSEVSAIGSRWHPLGTVS</sequence>
<dbReference type="GO" id="GO:0000729">
    <property type="term" value="P:DNA double-strand break processing"/>
    <property type="evidence" value="ECO:0007669"/>
    <property type="project" value="TreeGrafter"/>
</dbReference>
<dbReference type="GO" id="GO:0006303">
    <property type="term" value="P:double-strand break repair via nonhomologous end joining"/>
    <property type="evidence" value="ECO:0007669"/>
    <property type="project" value="TreeGrafter"/>
</dbReference>
<gene>
    <name evidence="1" type="ORF">EVAR_7116_1</name>
</gene>
<dbReference type="Proteomes" id="UP000299102">
    <property type="component" value="Unassembled WGS sequence"/>
</dbReference>
<organism evidence="1 2">
    <name type="scientific">Eumeta variegata</name>
    <name type="common">Bagworm moth</name>
    <name type="synonym">Eumeta japonica</name>
    <dbReference type="NCBI Taxonomy" id="151549"/>
    <lineage>
        <taxon>Eukaryota</taxon>
        <taxon>Metazoa</taxon>
        <taxon>Ecdysozoa</taxon>
        <taxon>Arthropoda</taxon>
        <taxon>Hexapoda</taxon>
        <taxon>Insecta</taxon>
        <taxon>Pterygota</taxon>
        <taxon>Neoptera</taxon>
        <taxon>Endopterygota</taxon>
        <taxon>Lepidoptera</taxon>
        <taxon>Glossata</taxon>
        <taxon>Ditrysia</taxon>
        <taxon>Tineoidea</taxon>
        <taxon>Psychidae</taxon>
        <taxon>Oiketicinae</taxon>
        <taxon>Eumeta</taxon>
    </lineage>
</organism>
<keyword evidence="2" id="KW-1185">Reference proteome</keyword>
<dbReference type="Gene3D" id="3.30.420.10">
    <property type="entry name" value="Ribonuclease H-like superfamily/Ribonuclease H"/>
    <property type="match status" value="1"/>
</dbReference>
<evidence type="ECO:0008006" key="3">
    <source>
        <dbReference type="Google" id="ProtNLM"/>
    </source>
</evidence>
<dbReference type="GO" id="GO:0003690">
    <property type="term" value="F:double-stranded DNA binding"/>
    <property type="evidence" value="ECO:0007669"/>
    <property type="project" value="TreeGrafter"/>
</dbReference>
<dbReference type="GO" id="GO:0035861">
    <property type="term" value="C:site of double-strand break"/>
    <property type="evidence" value="ECO:0007669"/>
    <property type="project" value="TreeGrafter"/>
</dbReference>
<dbReference type="PANTHER" id="PTHR46060:SF2">
    <property type="entry name" value="HISTONE-LYSINE N-METHYLTRANSFERASE SETMAR"/>
    <property type="match status" value="1"/>
</dbReference>
<proteinExistence type="predicted"/>
<dbReference type="GO" id="GO:0044547">
    <property type="term" value="F:DNA topoisomerase binding"/>
    <property type="evidence" value="ECO:0007669"/>
    <property type="project" value="TreeGrafter"/>
</dbReference>
<dbReference type="GO" id="GO:0015074">
    <property type="term" value="P:DNA integration"/>
    <property type="evidence" value="ECO:0007669"/>
    <property type="project" value="TreeGrafter"/>
</dbReference>
<dbReference type="PANTHER" id="PTHR46060">
    <property type="entry name" value="MARINER MOS1 TRANSPOSASE-LIKE PROTEIN"/>
    <property type="match status" value="1"/>
</dbReference>
<dbReference type="GO" id="GO:0003697">
    <property type="term" value="F:single-stranded DNA binding"/>
    <property type="evidence" value="ECO:0007669"/>
    <property type="project" value="TreeGrafter"/>
</dbReference>
<dbReference type="GO" id="GO:0042800">
    <property type="term" value="F:histone H3K4 methyltransferase activity"/>
    <property type="evidence" value="ECO:0007669"/>
    <property type="project" value="TreeGrafter"/>
</dbReference>
<comment type="caution">
    <text evidence="1">The sequence shown here is derived from an EMBL/GenBank/DDBJ whole genome shotgun (WGS) entry which is preliminary data.</text>
</comment>
<dbReference type="GO" id="GO:0046975">
    <property type="term" value="F:histone H3K36 methyltransferase activity"/>
    <property type="evidence" value="ECO:0007669"/>
    <property type="project" value="TreeGrafter"/>
</dbReference>
<dbReference type="AlphaFoldDB" id="A0A4C1U6A6"/>
<accession>A0A4C1U6A6</accession>
<dbReference type="InterPro" id="IPR052709">
    <property type="entry name" value="Transposase-MT_Hybrid"/>
</dbReference>
<dbReference type="GO" id="GO:0031297">
    <property type="term" value="P:replication fork processing"/>
    <property type="evidence" value="ECO:0007669"/>
    <property type="project" value="TreeGrafter"/>
</dbReference>
<dbReference type="InterPro" id="IPR036397">
    <property type="entry name" value="RNaseH_sf"/>
</dbReference>
<dbReference type="GO" id="GO:0005634">
    <property type="term" value="C:nucleus"/>
    <property type="evidence" value="ECO:0007669"/>
    <property type="project" value="TreeGrafter"/>
</dbReference>
<evidence type="ECO:0000313" key="2">
    <source>
        <dbReference type="Proteomes" id="UP000299102"/>
    </source>
</evidence>
<evidence type="ECO:0000313" key="1">
    <source>
        <dbReference type="EMBL" id="GBP21903.1"/>
    </source>
</evidence>
<name>A0A4C1U6A6_EUMVA</name>
<dbReference type="GO" id="GO:0000014">
    <property type="term" value="F:single-stranded DNA endodeoxyribonuclease activity"/>
    <property type="evidence" value="ECO:0007669"/>
    <property type="project" value="TreeGrafter"/>
</dbReference>
<dbReference type="EMBL" id="BGZK01000134">
    <property type="protein sequence ID" value="GBP21903.1"/>
    <property type="molecule type" value="Genomic_DNA"/>
</dbReference>
<protein>
    <recommendedName>
        <fullName evidence="3">Mariner Mos1 transposase</fullName>
    </recommendedName>
</protein>
<reference evidence="1 2" key="1">
    <citation type="journal article" date="2019" name="Commun. Biol.">
        <title>The bagworm genome reveals a unique fibroin gene that provides high tensile strength.</title>
        <authorList>
            <person name="Kono N."/>
            <person name="Nakamura H."/>
            <person name="Ohtoshi R."/>
            <person name="Tomita M."/>
            <person name="Numata K."/>
            <person name="Arakawa K."/>
        </authorList>
    </citation>
    <scope>NUCLEOTIDE SEQUENCE [LARGE SCALE GENOMIC DNA]</scope>
</reference>
<dbReference type="GO" id="GO:0044774">
    <property type="term" value="P:mitotic DNA integrity checkpoint signaling"/>
    <property type="evidence" value="ECO:0007669"/>
    <property type="project" value="TreeGrafter"/>
</dbReference>
<dbReference type="OrthoDB" id="10017160at2759"/>